<dbReference type="PANTHER" id="PTHR33481:SF1">
    <property type="entry name" value="ENDONUCLEASE_EXONUCLEASE_PHOSPHATASE DOMAIN-CONTAINING PROTEIN-RELATED"/>
    <property type="match status" value="1"/>
</dbReference>
<keyword evidence="2" id="KW-0808">Transferase</keyword>
<dbReference type="SUPFAM" id="SSF56672">
    <property type="entry name" value="DNA/RNA polymerases"/>
    <property type="match status" value="1"/>
</dbReference>
<dbReference type="PANTHER" id="PTHR33481">
    <property type="entry name" value="REVERSE TRANSCRIPTASE"/>
    <property type="match status" value="1"/>
</dbReference>
<dbReference type="Proteomes" id="UP000299102">
    <property type="component" value="Unassembled WGS sequence"/>
</dbReference>
<evidence type="ECO:0000259" key="1">
    <source>
        <dbReference type="Pfam" id="PF00078"/>
    </source>
</evidence>
<dbReference type="EMBL" id="BGZK01000112">
    <property type="protein sequence ID" value="GBP19905.1"/>
    <property type="molecule type" value="Genomic_DNA"/>
</dbReference>
<gene>
    <name evidence="2" type="primary">RTase</name>
    <name evidence="2" type="ORF">EVAR_75198_1</name>
</gene>
<sequence length="213" mass="24103">MAQLLKGNPDDPAAYRPIALSSVLAKIAEYLVKNRLEWITESRGLLSNAQYGFRKRRSTTDSLCIFTSDIRVSFFQGKFVTAAFLDVSSANDNVQLPILRNKFHKLKMPVRLSNFIFYVLSERRILFRIGELSISPCKILQYADDLLLYFSDTSVFNSASILSESLLALQLHLHSLGLEFSASKNNLVFSQGRERCRMCLLSLGMSGFPVKVY</sequence>
<proteinExistence type="predicted"/>
<dbReference type="InterPro" id="IPR043502">
    <property type="entry name" value="DNA/RNA_pol_sf"/>
</dbReference>
<evidence type="ECO:0000313" key="3">
    <source>
        <dbReference type="Proteomes" id="UP000299102"/>
    </source>
</evidence>
<keyword evidence="3" id="KW-1185">Reference proteome</keyword>
<dbReference type="STRING" id="151549.A0A4C1U0N2"/>
<dbReference type="OrthoDB" id="8058536at2759"/>
<evidence type="ECO:0000313" key="2">
    <source>
        <dbReference type="EMBL" id="GBP19905.1"/>
    </source>
</evidence>
<name>A0A4C1U0N2_EUMVA</name>
<dbReference type="AlphaFoldDB" id="A0A4C1U0N2"/>
<protein>
    <submittedName>
        <fullName evidence="2">Probable RNA-directed DNA polymerase from transposon BS</fullName>
    </submittedName>
</protein>
<reference evidence="2 3" key="1">
    <citation type="journal article" date="2019" name="Commun. Biol.">
        <title>The bagworm genome reveals a unique fibroin gene that provides high tensile strength.</title>
        <authorList>
            <person name="Kono N."/>
            <person name="Nakamura H."/>
            <person name="Ohtoshi R."/>
            <person name="Tomita M."/>
            <person name="Numata K."/>
            <person name="Arakawa K."/>
        </authorList>
    </citation>
    <scope>NUCLEOTIDE SEQUENCE [LARGE SCALE GENOMIC DNA]</scope>
</reference>
<organism evidence="2 3">
    <name type="scientific">Eumeta variegata</name>
    <name type="common">Bagworm moth</name>
    <name type="synonym">Eumeta japonica</name>
    <dbReference type="NCBI Taxonomy" id="151549"/>
    <lineage>
        <taxon>Eukaryota</taxon>
        <taxon>Metazoa</taxon>
        <taxon>Ecdysozoa</taxon>
        <taxon>Arthropoda</taxon>
        <taxon>Hexapoda</taxon>
        <taxon>Insecta</taxon>
        <taxon>Pterygota</taxon>
        <taxon>Neoptera</taxon>
        <taxon>Endopterygota</taxon>
        <taxon>Lepidoptera</taxon>
        <taxon>Glossata</taxon>
        <taxon>Ditrysia</taxon>
        <taxon>Tineoidea</taxon>
        <taxon>Psychidae</taxon>
        <taxon>Oiketicinae</taxon>
        <taxon>Eumeta</taxon>
    </lineage>
</organism>
<accession>A0A4C1U0N2</accession>
<dbReference type="Pfam" id="PF00078">
    <property type="entry name" value="RVT_1"/>
    <property type="match status" value="1"/>
</dbReference>
<keyword evidence="2" id="KW-0548">Nucleotidyltransferase</keyword>
<keyword evidence="2" id="KW-0695">RNA-directed DNA polymerase</keyword>
<comment type="caution">
    <text evidence="2">The sequence shown here is derived from an EMBL/GenBank/DDBJ whole genome shotgun (WGS) entry which is preliminary data.</text>
</comment>
<dbReference type="InterPro" id="IPR000477">
    <property type="entry name" value="RT_dom"/>
</dbReference>
<dbReference type="GO" id="GO:0003964">
    <property type="term" value="F:RNA-directed DNA polymerase activity"/>
    <property type="evidence" value="ECO:0007669"/>
    <property type="project" value="UniProtKB-KW"/>
</dbReference>
<feature type="domain" description="Reverse transcriptase" evidence="1">
    <location>
        <begin position="12"/>
        <end position="111"/>
    </location>
</feature>